<dbReference type="Proteomes" id="UP001161691">
    <property type="component" value="Unassembled WGS sequence"/>
</dbReference>
<dbReference type="EMBL" id="JAGRPV010000001">
    <property type="protein sequence ID" value="MDI4646928.1"/>
    <property type="molecule type" value="Genomic_DNA"/>
</dbReference>
<reference evidence="1" key="1">
    <citation type="submission" date="2023-04" db="EMBL/GenBank/DDBJ databases">
        <title>Comparative genomic analysis of Cohnella hashimotonis sp. nov., isolated from the International Space Station.</title>
        <authorList>
            <person name="Venkateswaran K."/>
            <person name="Simpson A."/>
        </authorList>
    </citation>
    <scope>NUCLEOTIDE SEQUENCE</scope>
    <source>
        <strain evidence="1">F6_2S_P_1</strain>
    </source>
</reference>
<sequence>MLDKIAAHRYLYQFLKDKVTLFEIEQWFYTHQELEDIFGEHEYYQFIARDYKNKYAYEDTKEQIKHLLENIGFYEQERIETSLNELIVNSKEYLGILDTIYDDDDYCDGYFFLRYIAFAYVTTSDEYREAINQDPIEMQKYREKINQEAKRVLRFLENKLLIIVNEHEYIDLREEKDRIEMHSINKMMNE</sequence>
<protein>
    <recommendedName>
        <fullName evidence="3">DUF4375 domain-containing protein</fullName>
    </recommendedName>
</protein>
<dbReference type="RefSeq" id="WP_282909738.1">
    <property type="nucleotide sequence ID" value="NZ_JAGRPV010000001.1"/>
</dbReference>
<evidence type="ECO:0008006" key="3">
    <source>
        <dbReference type="Google" id="ProtNLM"/>
    </source>
</evidence>
<gene>
    <name evidence="1" type="ORF">KB449_18275</name>
</gene>
<organism evidence="1 2">
    <name type="scientific">Cohnella hashimotonis</name>
    <dbReference type="NCBI Taxonomy" id="2826895"/>
    <lineage>
        <taxon>Bacteria</taxon>
        <taxon>Bacillati</taxon>
        <taxon>Bacillota</taxon>
        <taxon>Bacilli</taxon>
        <taxon>Bacillales</taxon>
        <taxon>Paenibacillaceae</taxon>
        <taxon>Cohnella</taxon>
    </lineage>
</organism>
<accession>A0ABT6TKY7</accession>
<evidence type="ECO:0000313" key="2">
    <source>
        <dbReference type="Proteomes" id="UP001161691"/>
    </source>
</evidence>
<keyword evidence="2" id="KW-1185">Reference proteome</keyword>
<comment type="caution">
    <text evidence="1">The sequence shown here is derived from an EMBL/GenBank/DDBJ whole genome shotgun (WGS) entry which is preliminary data.</text>
</comment>
<proteinExistence type="predicted"/>
<name>A0ABT6TKY7_9BACL</name>
<evidence type="ECO:0000313" key="1">
    <source>
        <dbReference type="EMBL" id="MDI4646928.1"/>
    </source>
</evidence>